<keyword evidence="3" id="KW-0119">Carbohydrate metabolism</keyword>
<evidence type="ECO:0000256" key="6">
    <source>
        <dbReference type="ARBA" id="ARBA00037986"/>
    </source>
</evidence>
<accession>A0A1I1TKG3</accession>
<dbReference type="Proteomes" id="UP000199672">
    <property type="component" value="Unassembled WGS sequence"/>
</dbReference>
<evidence type="ECO:0000259" key="8">
    <source>
        <dbReference type="SMART" id="SM00458"/>
    </source>
</evidence>
<keyword evidence="4" id="KW-0326">Glycosidase</keyword>
<dbReference type="STRING" id="739143.SAMN05216297_109204"/>
<evidence type="ECO:0000256" key="4">
    <source>
        <dbReference type="ARBA" id="ARBA00023295"/>
    </source>
</evidence>
<keyword evidence="5" id="KW-0624">Polysaccharide degradation</keyword>
<dbReference type="Pfam" id="PF14200">
    <property type="entry name" value="RicinB_lectin_2"/>
    <property type="match status" value="1"/>
</dbReference>
<evidence type="ECO:0000313" key="10">
    <source>
        <dbReference type="Proteomes" id="UP000199672"/>
    </source>
</evidence>
<keyword evidence="1 7" id="KW-0732">Signal</keyword>
<dbReference type="EMBL" id="FOMH01000009">
    <property type="protein sequence ID" value="SFD59054.1"/>
    <property type="molecule type" value="Genomic_DNA"/>
</dbReference>
<dbReference type="Gene3D" id="2.130.10.10">
    <property type="entry name" value="YVTN repeat-like/Quinoprotein amine dehydrogenase"/>
    <property type="match status" value="2"/>
</dbReference>
<dbReference type="Pfam" id="PF18962">
    <property type="entry name" value="Por_Secre_tail"/>
    <property type="match status" value="1"/>
</dbReference>
<evidence type="ECO:0000256" key="2">
    <source>
        <dbReference type="ARBA" id="ARBA00022801"/>
    </source>
</evidence>
<dbReference type="InterPro" id="IPR000772">
    <property type="entry name" value="Ricin_B_lectin"/>
</dbReference>
<dbReference type="Gene3D" id="2.80.10.50">
    <property type="match status" value="2"/>
</dbReference>
<dbReference type="AlphaFoldDB" id="A0A1I1TKG3"/>
<evidence type="ECO:0000256" key="5">
    <source>
        <dbReference type="ARBA" id="ARBA00023326"/>
    </source>
</evidence>
<feature type="signal peptide" evidence="7">
    <location>
        <begin position="1"/>
        <end position="19"/>
    </location>
</feature>
<dbReference type="InterPro" id="IPR052025">
    <property type="entry name" value="Xyloglucanase_GH74"/>
</dbReference>
<proteinExistence type="inferred from homology"/>
<evidence type="ECO:0000256" key="3">
    <source>
        <dbReference type="ARBA" id="ARBA00023277"/>
    </source>
</evidence>
<keyword evidence="10" id="KW-1185">Reference proteome</keyword>
<dbReference type="PANTHER" id="PTHR43739:SF2">
    <property type="entry name" value="OLIGOXYLOGLUCAN-REDUCING END-SPECIFIC XYLOGLUCANASE-RELATED"/>
    <property type="match status" value="1"/>
</dbReference>
<organism evidence="9 10">
    <name type="scientific">Flavobacterium phragmitis</name>
    <dbReference type="NCBI Taxonomy" id="739143"/>
    <lineage>
        <taxon>Bacteria</taxon>
        <taxon>Pseudomonadati</taxon>
        <taxon>Bacteroidota</taxon>
        <taxon>Flavobacteriia</taxon>
        <taxon>Flavobacteriales</taxon>
        <taxon>Flavobacteriaceae</taxon>
        <taxon>Flavobacterium</taxon>
    </lineage>
</organism>
<keyword evidence="2" id="KW-0378">Hydrolase</keyword>
<dbReference type="SUPFAM" id="SSF50370">
    <property type="entry name" value="Ricin B-like lectins"/>
    <property type="match status" value="1"/>
</dbReference>
<dbReference type="GO" id="GO:0000272">
    <property type="term" value="P:polysaccharide catabolic process"/>
    <property type="evidence" value="ECO:0007669"/>
    <property type="project" value="UniProtKB-KW"/>
</dbReference>
<feature type="chain" id="PRO_5011492537" evidence="7">
    <location>
        <begin position="20"/>
        <end position="946"/>
    </location>
</feature>
<dbReference type="SUPFAM" id="SSF110296">
    <property type="entry name" value="Oligoxyloglucan reducing end-specific cellobiohydrolase"/>
    <property type="match status" value="2"/>
</dbReference>
<evidence type="ECO:0000256" key="1">
    <source>
        <dbReference type="ARBA" id="ARBA00022729"/>
    </source>
</evidence>
<dbReference type="PROSITE" id="PS50231">
    <property type="entry name" value="RICIN_B_LECTIN"/>
    <property type="match status" value="1"/>
</dbReference>
<comment type="similarity">
    <text evidence="6">Belongs to the glycosyl hydrolase 74 family.</text>
</comment>
<dbReference type="InterPro" id="IPR035992">
    <property type="entry name" value="Ricin_B-like_lectins"/>
</dbReference>
<evidence type="ECO:0000256" key="7">
    <source>
        <dbReference type="SAM" id="SignalP"/>
    </source>
</evidence>
<dbReference type="PANTHER" id="PTHR43739">
    <property type="entry name" value="XYLOGLUCANASE (EUROFUNG)"/>
    <property type="match status" value="1"/>
</dbReference>
<dbReference type="InterPro" id="IPR015943">
    <property type="entry name" value="WD40/YVTN_repeat-like_dom_sf"/>
</dbReference>
<gene>
    <name evidence="9" type="ORF">SAMN05216297_109204</name>
</gene>
<name>A0A1I1TKG3_9FLAO</name>
<dbReference type="OrthoDB" id="9757947at2"/>
<dbReference type="InterPro" id="IPR026444">
    <property type="entry name" value="Secre_tail"/>
</dbReference>
<dbReference type="GO" id="GO:0016798">
    <property type="term" value="F:hydrolase activity, acting on glycosyl bonds"/>
    <property type="evidence" value="ECO:0007669"/>
    <property type="project" value="UniProtKB-KW"/>
</dbReference>
<dbReference type="CDD" id="cd00161">
    <property type="entry name" value="beta-trefoil_Ricin-like"/>
    <property type="match status" value="1"/>
</dbReference>
<dbReference type="NCBIfam" id="TIGR04183">
    <property type="entry name" value="Por_Secre_tail"/>
    <property type="match status" value="1"/>
</dbReference>
<dbReference type="GO" id="GO:0010411">
    <property type="term" value="P:xyloglucan metabolic process"/>
    <property type="evidence" value="ECO:0007669"/>
    <property type="project" value="TreeGrafter"/>
</dbReference>
<sequence>MKKAYLLCVLILSVFVSQAQSVWKNVQIGGAGFVTGIIPSKTDANLKYARTDVGGAYRWDSSSSRWIPLLDWTSVDQLGYQGVESLAIDPQNNNVVYMLVGTDYFNGQKTAILKSTDRGANFTETIVTSQFKAHGNGMGRSNGERLAVDPNNSNVLFCGSRRDGLFKSTNGGSTWSKVSSFPVTATANDNGICFVIFDSASVSGGITQTIYAGVSRTGASNLYKSTDAGNTWNAISGATINYMPQRAVLDSNRALLITYADKEGPWNPSSGQIWKLSATGALTNITPSGFSGPFGGIDVDPSNSQRLIASSMNTYMAQYTNAQGSIIYADRFFLSTDGGASWRDLVGNSGINVLDNGCTWISGSSASIHWTGDIKFNPFNTNKASVISGNGIFTCDDLNASKTSWKFDAIGLEESVPLGLISIPGGPLMSVIGDYDGFKHTDVSVYAPQYKPAMGTTSGLAYASGNTNKIVRLGEYMYYSNNQGTDWIKTTATLAGPRGTVALSYDGATILHVPESSSAMYRSTNNGASWTTVTGINFNTIPVSDAVTNNKFYAYNGSNGDLKASTDGGASFNTVSNVGAWGSSLIRTVPGYAGHLWIAKNSGGLIRSVDGGTSFSTPSTAVSNASAVGIGKAKAGASYPTIYIWGTVSGVTGVFRSVDQGSNWTRVNDDAHEYGGTGNGNFVMGDMNIYGRVYMSTVGRGLVYGDDLAETAAYYTISNRSTGLLMDGMSRTTNGSNAGQWNYSGSSAQQWALEYNGSEVMIKNRATGLYIDGMSRTANPSIAGQWAYSGSEAQKWIQEDAGSGYVKFKNKATGLYLDGLGNATNGADLSQWSLSSSNNQQWSLSAVSSATLRLSANAENLQDQKFTVICSPNPFTNSFKIEINDYTEPISVRIFDINGKNVESAQVKDQSQLSMGNTLQSGFYIVKVEGTGGNLLQSFKMIKKTR</sequence>
<dbReference type="RefSeq" id="WP_091495777.1">
    <property type="nucleotide sequence ID" value="NZ_FOMH01000009.1"/>
</dbReference>
<protein>
    <submittedName>
        <fullName evidence="9">Por secretion system C-terminal sorting domain-containing protein</fullName>
    </submittedName>
</protein>
<feature type="domain" description="Ricin B lectin" evidence="8">
    <location>
        <begin position="712"/>
        <end position="845"/>
    </location>
</feature>
<dbReference type="SMART" id="SM00458">
    <property type="entry name" value="RICIN"/>
    <property type="match status" value="1"/>
</dbReference>
<evidence type="ECO:0000313" key="9">
    <source>
        <dbReference type="EMBL" id="SFD59054.1"/>
    </source>
</evidence>
<reference evidence="10" key="1">
    <citation type="submission" date="2016-10" db="EMBL/GenBank/DDBJ databases">
        <authorList>
            <person name="Varghese N."/>
            <person name="Submissions S."/>
        </authorList>
    </citation>
    <scope>NUCLEOTIDE SEQUENCE [LARGE SCALE GENOMIC DNA]</scope>
    <source>
        <strain evidence="10">CGMCC 1.10370</strain>
    </source>
</reference>